<sequence>MSYDDGGYIHSSPKREVSSSLRTIRSFTIKQILNSPVEEPSIDYRIDDVEVTNLQIMGFVRSTRVNTTGTIFNVEDTTGSIECAFWPRGLFEEETVGLIEPPNLLKVVGSIRVFNGVKTIGASFISKIDDTNFFIKHFVECIFQHMFYLKTLKLSKNVKKSENKSFAKIKEDIINCYRCNQDERGIHVDIVVGMLKDKYPEQEVRENIEALLNDCHLYSVEGLEYHTTE</sequence>
<dbReference type="InterPro" id="IPR036388">
    <property type="entry name" value="WH-like_DNA-bd_sf"/>
</dbReference>
<evidence type="ECO:0000313" key="7">
    <source>
        <dbReference type="Proteomes" id="UP000292362"/>
    </source>
</evidence>
<evidence type="ECO:0000256" key="3">
    <source>
        <dbReference type="ARBA" id="ARBA00023125"/>
    </source>
</evidence>
<feature type="domain" description="Replication protein A C-terminal" evidence="5">
    <location>
        <begin position="156"/>
        <end position="219"/>
    </location>
</feature>
<comment type="similarity">
    <text evidence="2">Belongs to the replication factor A protein 2 family.</text>
</comment>
<dbReference type="Proteomes" id="UP000292362">
    <property type="component" value="Unassembled WGS sequence"/>
</dbReference>
<dbReference type="PANTHER" id="PTHR13989:SF16">
    <property type="entry name" value="REPLICATION PROTEIN A2"/>
    <property type="match status" value="1"/>
</dbReference>
<dbReference type="Gene3D" id="1.10.10.10">
    <property type="entry name" value="Winged helix-like DNA-binding domain superfamily/Winged helix DNA-binding domain"/>
    <property type="match status" value="1"/>
</dbReference>
<keyword evidence="4" id="KW-0539">Nucleus</keyword>
<organism evidence="6 7">
    <name type="scientific">Hamiltosporidium tvaerminnensis</name>
    <dbReference type="NCBI Taxonomy" id="1176355"/>
    <lineage>
        <taxon>Eukaryota</taxon>
        <taxon>Fungi</taxon>
        <taxon>Fungi incertae sedis</taxon>
        <taxon>Microsporidia</taxon>
        <taxon>Dubosqiidae</taxon>
        <taxon>Hamiltosporidium</taxon>
    </lineage>
</organism>
<dbReference type="PANTHER" id="PTHR13989">
    <property type="entry name" value="REPLICATION PROTEIN A-RELATED"/>
    <property type="match status" value="1"/>
</dbReference>
<reference evidence="6 7" key="1">
    <citation type="submission" date="2017-12" db="EMBL/GenBank/DDBJ databases">
        <authorList>
            <person name="Pombert J.-F."/>
            <person name="Haag K.L."/>
            <person name="Ebert D."/>
        </authorList>
    </citation>
    <scope>NUCLEOTIDE SEQUENCE [LARGE SCALE GENOMIC DNA]</scope>
    <source>
        <strain evidence="6">FI-OER-3-3</strain>
    </source>
</reference>
<evidence type="ECO:0000313" key="6">
    <source>
        <dbReference type="EMBL" id="TBT97267.1"/>
    </source>
</evidence>
<comment type="subcellular location">
    <subcellularLocation>
        <location evidence="1">Nucleus</location>
    </subcellularLocation>
</comment>
<dbReference type="GO" id="GO:0003677">
    <property type="term" value="F:DNA binding"/>
    <property type="evidence" value="ECO:0007669"/>
    <property type="project" value="UniProtKB-KW"/>
</dbReference>
<evidence type="ECO:0000256" key="4">
    <source>
        <dbReference type="ARBA" id="ARBA00023242"/>
    </source>
</evidence>
<dbReference type="Pfam" id="PF08784">
    <property type="entry name" value="RPA_C"/>
    <property type="match status" value="1"/>
</dbReference>
<keyword evidence="3" id="KW-0238">DNA-binding</keyword>
<dbReference type="Gene3D" id="2.40.50.140">
    <property type="entry name" value="Nucleic acid-binding proteins"/>
    <property type="match status" value="1"/>
</dbReference>
<evidence type="ECO:0000259" key="5">
    <source>
        <dbReference type="Pfam" id="PF08784"/>
    </source>
</evidence>
<dbReference type="InterPro" id="IPR012340">
    <property type="entry name" value="NA-bd_OB-fold"/>
</dbReference>
<protein>
    <submittedName>
        <fullName evidence="6">Putative replication protein A</fullName>
    </submittedName>
</protein>
<name>A0A4Q9KRE6_9MICR</name>
<evidence type="ECO:0000256" key="1">
    <source>
        <dbReference type="ARBA" id="ARBA00004123"/>
    </source>
</evidence>
<gene>
    <name evidence="6" type="ORF">CWI37_2382p0010</name>
</gene>
<dbReference type="InterPro" id="IPR040260">
    <property type="entry name" value="RFA2-like"/>
</dbReference>
<dbReference type="VEuPathDB" id="MicrosporidiaDB:CWI37_2382p0010"/>
<comment type="caution">
    <text evidence="6">The sequence shown here is derived from an EMBL/GenBank/DDBJ whole genome shotgun (WGS) entry which is preliminary data.</text>
</comment>
<accession>A0A4Q9KRE6</accession>
<dbReference type="GO" id="GO:0005634">
    <property type="term" value="C:nucleus"/>
    <property type="evidence" value="ECO:0007669"/>
    <property type="project" value="UniProtKB-SubCell"/>
</dbReference>
<dbReference type="EMBL" id="PITJ01002382">
    <property type="protein sequence ID" value="TBT97267.1"/>
    <property type="molecule type" value="Genomic_DNA"/>
</dbReference>
<dbReference type="SUPFAM" id="SSF50249">
    <property type="entry name" value="Nucleic acid-binding proteins"/>
    <property type="match status" value="1"/>
</dbReference>
<proteinExistence type="inferred from homology"/>
<dbReference type="AlphaFoldDB" id="A0A4Q9KRE6"/>
<evidence type="ECO:0000256" key="2">
    <source>
        <dbReference type="ARBA" id="ARBA00007815"/>
    </source>
</evidence>
<dbReference type="InterPro" id="IPR014892">
    <property type="entry name" value="RPA_C"/>
</dbReference>